<gene>
    <name evidence="1" type="ORF">BDN72DRAFT_883937</name>
</gene>
<keyword evidence="2" id="KW-1185">Reference proteome</keyword>
<accession>A0ACD3A1K4</accession>
<dbReference type="EMBL" id="ML208951">
    <property type="protein sequence ID" value="TFK59536.1"/>
    <property type="molecule type" value="Genomic_DNA"/>
</dbReference>
<dbReference type="Proteomes" id="UP000308600">
    <property type="component" value="Unassembled WGS sequence"/>
</dbReference>
<organism evidence="1 2">
    <name type="scientific">Pluteus cervinus</name>
    <dbReference type="NCBI Taxonomy" id="181527"/>
    <lineage>
        <taxon>Eukaryota</taxon>
        <taxon>Fungi</taxon>
        <taxon>Dikarya</taxon>
        <taxon>Basidiomycota</taxon>
        <taxon>Agaricomycotina</taxon>
        <taxon>Agaricomycetes</taxon>
        <taxon>Agaricomycetidae</taxon>
        <taxon>Agaricales</taxon>
        <taxon>Pluteineae</taxon>
        <taxon>Pluteaceae</taxon>
        <taxon>Pluteus</taxon>
    </lineage>
</organism>
<reference evidence="1 2" key="1">
    <citation type="journal article" date="2019" name="Nat. Ecol. Evol.">
        <title>Megaphylogeny resolves global patterns of mushroom evolution.</title>
        <authorList>
            <person name="Varga T."/>
            <person name="Krizsan K."/>
            <person name="Foldi C."/>
            <person name="Dima B."/>
            <person name="Sanchez-Garcia M."/>
            <person name="Sanchez-Ramirez S."/>
            <person name="Szollosi G.J."/>
            <person name="Szarkandi J.G."/>
            <person name="Papp V."/>
            <person name="Albert L."/>
            <person name="Andreopoulos W."/>
            <person name="Angelini C."/>
            <person name="Antonin V."/>
            <person name="Barry K.W."/>
            <person name="Bougher N.L."/>
            <person name="Buchanan P."/>
            <person name="Buyck B."/>
            <person name="Bense V."/>
            <person name="Catcheside P."/>
            <person name="Chovatia M."/>
            <person name="Cooper J."/>
            <person name="Damon W."/>
            <person name="Desjardin D."/>
            <person name="Finy P."/>
            <person name="Geml J."/>
            <person name="Haridas S."/>
            <person name="Hughes K."/>
            <person name="Justo A."/>
            <person name="Karasinski D."/>
            <person name="Kautmanova I."/>
            <person name="Kiss B."/>
            <person name="Kocsube S."/>
            <person name="Kotiranta H."/>
            <person name="LaButti K.M."/>
            <person name="Lechner B.E."/>
            <person name="Liimatainen K."/>
            <person name="Lipzen A."/>
            <person name="Lukacs Z."/>
            <person name="Mihaltcheva S."/>
            <person name="Morgado L.N."/>
            <person name="Niskanen T."/>
            <person name="Noordeloos M.E."/>
            <person name="Ohm R.A."/>
            <person name="Ortiz-Santana B."/>
            <person name="Ovrebo C."/>
            <person name="Racz N."/>
            <person name="Riley R."/>
            <person name="Savchenko A."/>
            <person name="Shiryaev A."/>
            <person name="Soop K."/>
            <person name="Spirin V."/>
            <person name="Szebenyi C."/>
            <person name="Tomsovsky M."/>
            <person name="Tulloss R.E."/>
            <person name="Uehling J."/>
            <person name="Grigoriev I.V."/>
            <person name="Vagvolgyi C."/>
            <person name="Papp T."/>
            <person name="Martin F.M."/>
            <person name="Miettinen O."/>
            <person name="Hibbett D.S."/>
            <person name="Nagy L.G."/>
        </authorList>
    </citation>
    <scope>NUCLEOTIDE SEQUENCE [LARGE SCALE GENOMIC DNA]</scope>
    <source>
        <strain evidence="1 2">NL-1719</strain>
    </source>
</reference>
<evidence type="ECO:0000313" key="2">
    <source>
        <dbReference type="Proteomes" id="UP000308600"/>
    </source>
</evidence>
<evidence type="ECO:0000313" key="1">
    <source>
        <dbReference type="EMBL" id="TFK59536.1"/>
    </source>
</evidence>
<protein>
    <submittedName>
        <fullName evidence="1">Uncharacterized protein</fullName>
    </submittedName>
</protein>
<proteinExistence type="predicted"/>
<sequence>MVKSKDYPIKWDHANLEKFGHFVQNLFLRDSPPELSLLCLSSCPNVTNLSCWVHISQDMMDTMSHLHLTHLSINLNVIQNPTPGLIKVFSRITHLDCLGRVNVTLGHIIHFTSLTHVSIPWYNLMERPILPILFGRFPKLETVISLRVSDSYESHDQTVSIVEEFNPDLDDPRVVKMSLPFENGVGDWLEDVKYGRGIWGLAGEAVTRRMQESPLGLRG</sequence>
<name>A0ACD3A1K4_9AGAR</name>